<dbReference type="GO" id="GO:0008933">
    <property type="term" value="F:peptidoglycan lytic transglycosylase activity"/>
    <property type="evidence" value="ECO:0007669"/>
    <property type="project" value="TreeGrafter"/>
</dbReference>
<dbReference type="CAZy" id="GH102">
    <property type="family name" value="Glycoside Hydrolase Family 102"/>
</dbReference>
<evidence type="ECO:0000256" key="1">
    <source>
        <dbReference type="ARBA" id="ARBA00001420"/>
    </source>
</evidence>
<proteinExistence type="predicted"/>
<comment type="catalytic activity">
    <reaction evidence="1">
        <text>Exolytic cleavage of the (1-&gt;4)-beta-glycosidic linkage between N-acetylmuramic acid (MurNAc) and N-acetylglucosamine (GlcNAc) residues in peptidoglycan, from either the reducing or the non-reducing ends of the peptidoglycan chains, with concomitant formation of a 1,6-anhydrobond in the MurNAc residue.</text>
        <dbReference type="EC" id="4.2.2.n1"/>
    </reaction>
</comment>
<dbReference type="Gene3D" id="2.40.40.10">
    <property type="entry name" value="RlpA-like domain"/>
    <property type="match status" value="2"/>
</dbReference>
<dbReference type="InterPro" id="IPR026044">
    <property type="entry name" value="MltA"/>
</dbReference>
<dbReference type="SUPFAM" id="SSF50685">
    <property type="entry name" value="Barwin-like endoglucanases"/>
    <property type="match status" value="1"/>
</dbReference>
<dbReference type="CDD" id="cd14485">
    <property type="entry name" value="mltA_like_LT_A"/>
    <property type="match status" value="1"/>
</dbReference>
<evidence type="ECO:0000313" key="8">
    <source>
        <dbReference type="EMBL" id="ABD68119.1"/>
    </source>
</evidence>
<dbReference type="InterPro" id="IPR005300">
    <property type="entry name" value="MltA_B"/>
</dbReference>
<dbReference type="CDD" id="cd14668">
    <property type="entry name" value="mlta_B"/>
    <property type="match status" value="1"/>
</dbReference>
<feature type="compositionally biased region" description="Low complexity" evidence="6">
    <location>
        <begin position="58"/>
        <end position="72"/>
    </location>
</feature>
<dbReference type="STRING" id="338969.Rfer_0365"/>
<evidence type="ECO:0000256" key="5">
    <source>
        <dbReference type="ARBA" id="ARBA00030918"/>
    </source>
</evidence>
<organism evidence="8 9">
    <name type="scientific">Albidiferax ferrireducens (strain ATCC BAA-621 / DSM 15236 / T118)</name>
    <name type="common">Rhodoferax ferrireducens</name>
    <dbReference type="NCBI Taxonomy" id="338969"/>
    <lineage>
        <taxon>Bacteria</taxon>
        <taxon>Pseudomonadati</taxon>
        <taxon>Pseudomonadota</taxon>
        <taxon>Betaproteobacteria</taxon>
        <taxon>Burkholderiales</taxon>
        <taxon>Comamonadaceae</taxon>
        <taxon>Rhodoferax</taxon>
    </lineage>
</organism>
<dbReference type="Proteomes" id="UP000008332">
    <property type="component" value="Chromosome"/>
</dbReference>
<keyword evidence="4" id="KW-0961">Cell wall biogenesis/degradation</keyword>
<dbReference type="EC" id="4.2.2.n1" evidence="2"/>
<dbReference type="KEGG" id="rfr:Rfer_0365"/>
<dbReference type="GO" id="GO:0009253">
    <property type="term" value="P:peptidoglycan catabolic process"/>
    <property type="evidence" value="ECO:0007669"/>
    <property type="project" value="TreeGrafter"/>
</dbReference>
<keyword evidence="9" id="KW-1185">Reference proteome</keyword>
<dbReference type="InterPro" id="IPR036908">
    <property type="entry name" value="RlpA-like_sf"/>
</dbReference>
<evidence type="ECO:0000256" key="2">
    <source>
        <dbReference type="ARBA" id="ARBA00012587"/>
    </source>
</evidence>
<dbReference type="GO" id="GO:0071555">
    <property type="term" value="P:cell wall organization"/>
    <property type="evidence" value="ECO:0007669"/>
    <property type="project" value="UniProtKB-KW"/>
</dbReference>
<dbReference type="Gene3D" id="2.40.240.50">
    <property type="entry name" value="Barwin-like endoglucanases"/>
    <property type="match status" value="1"/>
</dbReference>
<dbReference type="EMBL" id="CP000267">
    <property type="protein sequence ID" value="ABD68119.1"/>
    <property type="molecule type" value="Genomic_DNA"/>
</dbReference>
<gene>
    <name evidence="8" type="ordered locus">Rfer_0365</name>
</gene>
<dbReference type="InterPro" id="IPR010611">
    <property type="entry name" value="3D_dom"/>
</dbReference>
<evidence type="ECO:0000256" key="6">
    <source>
        <dbReference type="SAM" id="MobiDB-lite"/>
    </source>
</evidence>
<dbReference type="PIRSF" id="PIRSF019422">
    <property type="entry name" value="MltA"/>
    <property type="match status" value="1"/>
</dbReference>
<dbReference type="OrthoDB" id="9783686at2"/>
<feature type="domain" description="Lytic transglycosylase MltA" evidence="7">
    <location>
        <begin position="218"/>
        <end position="357"/>
    </location>
</feature>
<accession>Q222D4</accession>
<dbReference type="PANTHER" id="PTHR30124">
    <property type="entry name" value="MEMBRANE-BOUND LYTIC MUREIN TRANSGLYCOSYLASE A"/>
    <property type="match status" value="1"/>
</dbReference>
<evidence type="ECO:0000313" key="9">
    <source>
        <dbReference type="Proteomes" id="UP000008332"/>
    </source>
</evidence>
<protein>
    <recommendedName>
        <fullName evidence="2">peptidoglycan lytic exotransglycosylase</fullName>
        <ecNumber evidence="2">4.2.2.n1</ecNumber>
    </recommendedName>
    <alternativeName>
        <fullName evidence="5">Murein hydrolase A</fullName>
    </alternativeName>
</protein>
<dbReference type="AlphaFoldDB" id="Q222D4"/>
<dbReference type="eggNOG" id="COG2821">
    <property type="taxonomic scope" value="Bacteria"/>
</dbReference>
<dbReference type="PANTHER" id="PTHR30124:SF0">
    <property type="entry name" value="MEMBRANE-BOUND LYTIC MUREIN TRANSGLYCOSYLASE A"/>
    <property type="match status" value="1"/>
</dbReference>
<sequence length="456" mass="49461">MSRRADDHGLMVSFVSRRRQVFSTDDVDFGAAASSGVVGAAGNSPRRRPENMVHQTISSSSSKAPSASSKSKLMNRLRSTVLNTWIVGMLVACSSVPIPPQQPAAPTEMAAPPVGARPDDAGPLPEPIVRAKSRWTAVRWAELPGFEDDTLFEAWNAWIKSCERPGPVFAPLCSEVRRLSIGDEPQRRAWLQARLQPYRIDTLAGDAEGLLTAYFEPVLDATRSASADFSVPLYQPPPGLAQNLPWYTREQIDTSARAQAALKGREIVFLSDPIDALVLQIQGSGRVRIRQPDGSQTLARLAYAGSNGQPYKSVGRWLLDQGAVRDASWPAIKAWLAQNPGRVNELLWSNPRTVFFREEAMSELDAAWGPKGAQGVPLTPGRSIAVDPGSIPYGTPVWLASHGPGLNLQKLVLAQDTGSAIVGGVRADYFAGWGPVAAELAGRLKQPLRLWVLWPK</sequence>
<dbReference type="HOGENOM" id="CLU_037751_0_0_4"/>
<name>Q222D4_ALBFT</name>
<dbReference type="GO" id="GO:0009254">
    <property type="term" value="P:peptidoglycan turnover"/>
    <property type="evidence" value="ECO:0007669"/>
    <property type="project" value="InterPro"/>
</dbReference>
<dbReference type="GO" id="GO:0004553">
    <property type="term" value="F:hydrolase activity, hydrolyzing O-glycosyl compounds"/>
    <property type="evidence" value="ECO:0007669"/>
    <property type="project" value="InterPro"/>
</dbReference>
<dbReference type="SMART" id="SM00925">
    <property type="entry name" value="MltA"/>
    <property type="match status" value="1"/>
</dbReference>
<evidence type="ECO:0000256" key="3">
    <source>
        <dbReference type="ARBA" id="ARBA00023239"/>
    </source>
</evidence>
<feature type="region of interest" description="Disordered" evidence="6">
    <location>
        <begin position="37"/>
        <end position="72"/>
    </location>
</feature>
<reference evidence="9" key="1">
    <citation type="submission" date="2006-02" db="EMBL/GenBank/DDBJ databases">
        <title>Complete sequence of chromosome of Rhodoferax ferrireducens DSM 15236.</title>
        <authorList>
            <person name="Copeland A."/>
            <person name="Lucas S."/>
            <person name="Lapidus A."/>
            <person name="Barry K."/>
            <person name="Detter J.C."/>
            <person name="Glavina del Rio T."/>
            <person name="Hammon N."/>
            <person name="Israni S."/>
            <person name="Pitluck S."/>
            <person name="Brettin T."/>
            <person name="Bruce D."/>
            <person name="Han C."/>
            <person name="Tapia R."/>
            <person name="Gilna P."/>
            <person name="Kiss H."/>
            <person name="Schmutz J."/>
            <person name="Larimer F."/>
            <person name="Land M."/>
            <person name="Kyrpides N."/>
            <person name="Ivanova N."/>
            <person name="Richardson P."/>
        </authorList>
    </citation>
    <scope>NUCLEOTIDE SEQUENCE [LARGE SCALE GENOMIC DNA]</scope>
    <source>
        <strain evidence="9">ATCC BAA-621 / DSM 15236 / T118</strain>
    </source>
</reference>
<evidence type="ECO:0000259" key="7">
    <source>
        <dbReference type="SMART" id="SM00925"/>
    </source>
</evidence>
<keyword evidence="3" id="KW-0456">Lyase</keyword>
<dbReference type="Pfam" id="PF03562">
    <property type="entry name" value="MltA"/>
    <property type="match status" value="1"/>
</dbReference>
<evidence type="ECO:0000256" key="4">
    <source>
        <dbReference type="ARBA" id="ARBA00023316"/>
    </source>
</evidence>
<dbReference type="Pfam" id="PF06725">
    <property type="entry name" value="3D"/>
    <property type="match status" value="1"/>
</dbReference>
<dbReference type="GO" id="GO:0019867">
    <property type="term" value="C:outer membrane"/>
    <property type="evidence" value="ECO:0007669"/>
    <property type="project" value="InterPro"/>
</dbReference>